<organism evidence="19 20">
    <name type="scientific">Cutaneotrichosporon spelunceum</name>
    <dbReference type="NCBI Taxonomy" id="1672016"/>
    <lineage>
        <taxon>Eukaryota</taxon>
        <taxon>Fungi</taxon>
        <taxon>Dikarya</taxon>
        <taxon>Basidiomycota</taxon>
        <taxon>Agaricomycotina</taxon>
        <taxon>Tremellomycetes</taxon>
        <taxon>Trichosporonales</taxon>
        <taxon>Trichosporonaceae</taxon>
        <taxon>Cutaneotrichosporon</taxon>
    </lineage>
</organism>
<evidence type="ECO:0000256" key="9">
    <source>
        <dbReference type="ARBA" id="ARBA00022827"/>
    </source>
</evidence>
<reference evidence="19" key="1">
    <citation type="journal article" date="2023" name="BMC Genomics">
        <title>Chromosome-level genome assemblies of Cutaneotrichosporon spp. (Trichosporonales, Basidiomycota) reveal imbalanced evolution between nucleotide sequences and chromosome synteny.</title>
        <authorList>
            <person name="Kobayashi Y."/>
            <person name="Kayamori A."/>
            <person name="Aoki K."/>
            <person name="Shiwa Y."/>
            <person name="Matsutani M."/>
            <person name="Fujita N."/>
            <person name="Sugita T."/>
            <person name="Iwasaki W."/>
            <person name="Tanaka N."/>
            <person name="Takashima M."/>
        </authorList>
    </citation>
    <scope>NUCLEOTIDE SEQUENCE</scope>
    <source>
        <strain evidence="19">HIS016</strain>
    </source>
</reference>
<feature type="active site" description="Proton acceptor" evidence="14">
    <location>
        <position position="596"/>
    </location>
</feature>
<keyword evidence="11 13" id="KW-0560">Oxidoreductase</keyword>
<evidence type="ECO:0000256" key="11">
    <source>
        <dbReference type="ARBA" id="ARBA00023002"/>
    </source>
</evidence>
<dbReference type="Pfam" id="PF00890">
    <property type="entry name" value="FAD_binding_2"/>
    <property type="match status" value="1"/>
</dbReference>
<dbReference type="GO" id="GO:0016020">
    <property type="term" value="C:membrane"/>
    <property type="evidence" value="ECO:0007669"/>
    <property type="project" value="UniProtKB-SubCell"/>
</dbReference>
<proteinExistence type="inferred from homology"/>
<evidence type="ECO:0000256" key="8">
    <source>
        <dbReference type="ARBA" id="ARBA00022692"/>
    </source>
</evidence>
<feature type="domain" description="Glucose-methanol-choline oxidoreductase C-terminal" evidence="18">
    <location>
        <begin position="516"/>
        <end position="648"/>
    </location>
</feature>
<evidence type="ECO:0000256" key="7">
    <source>
        <dbReference type="ARBA" id="ARBA00022630"/>
    </source>
</evidence>
<evidence type="ECO:0000259" key="16">
    <source>
        <dbReference type="Pfam" id="PF00732"/>
    </source>
</evidence>
<comment type="function">
    <text evidence="3">Long-chain fatty alcohol oxidase involved in the omega-oxidation pathway of lipid degradation.</text>
</comment>
<sequence length="673" mass="72128">MKHAFTREEERTLMAVFDTAIPAMTAAELLELVPSLANEVDEKTVAAFAAEVPSQVPGLREELHTILPAHVTPEKIAELKMVLRLMRGYLGSLALTGSLTPFESQPLAVRQKQLLAWKVSVIPVYRKLYDTLVKLGVALYTRNSATFRKVVRYDPAPVPLAKSYYDFSFMSVVEAAQGKWDAIIIGSGSGGGVAAKAMSEAGMRVLVIEKGEHFDQSQSYPEPFALNNMFERAILMSTQDDSVALLAGAVFGGGSTINWAASLQTTAAVRENWANEFNLPYFTSPEFQADLDYVCDVMGVSVPKDHNTQNKIFLEGARRMGYIRAVVPQNDGGEDHGCGHACANGCVSGGKKGGVHKWLVDAAVAGASFLRADVRRLEFTKRVATGVTVRVGKEETVIAAPRIIVAGGSINSPAILLRSKVRNPRVGASIYVHPTNYVYGVFKEDTHPTDGVILTAVVEEFANMTPGGYGPRIETGLMQPVLSTTLLPWAGGQVHKARLARHSHMVGLIVITRDKDSGRVTLDKYGDAAVNYSVSATDAHNIQTGTIGAAEILHAMGAEEIIVAARGVPSWKTGDDWATWKEQVRVTRPASYGSAHQMGSNRMSSRPADGACDPNGALYGVNGVWVADASVLPTSSGVNPMITTMAVAQKIVRGVVDGWRGGSVAAPATGPRL</sequence>
<evidence type="ECO:0000256" key="5">
    <source>
        <dbReference type="ARBA" id="ARBA00010790"/>
    </source>
</evidence>
<evidence type="ECO:0000256" key="15">
    <source>
        <dbReference type="SAM" id="MobiDB-lite"/>
    </source>
</evidence>
<comment type="cofactor">
    <cofactor evidence="2">
        <name>FAD</name>
        <dbReference type="ChEBI" id="CHEBI:57692"/>
    </cofactor>
</comment>
<dbReference type="Proteomes" id="UP001222932">
    <property type="component" value="Unassembled WGS sequence"/>
</dbReference>
<keyword evidence="8" id="KW-0812">Transmembrane</keyword>
<dbReference type="EMBL" id="BTCM01000004">
    <property type="protein sequence ID" value="GMK57947.1"/>
    <property type="molecule type" value="Genomic_DNA"/>
</dbReference>
<evidence type="ECO:0000256" key="4">
    <source>
        <dbReference type="ARBA" id="ARBA00004370"/>
    </source>
</evidence>
<dbReference type="PANTHER" id="PTHR46056:SF12">
    <property type="entry name" value="LONG-CHAIN-ALCOHOL OXIDASE"/>
    <property type="match status" value="1"/>
</dbReference>
<keyword evidence="7" id="KW-0285">Flavoprotein</keyword>
<keyword evidence="12" id="KW-0472">Membrane</keyword>
<dbReference type="GO" id="GO:0046577">
    <property type="term" value="F:long-chain-alcohol oxidase activity"/>
    <property type="evidence" value="ECO:0007669"/>
    <property type="project" value="UniProtKB-EC"/>
</dbReference>
<evidence type="ECO:0000256" key="3">
    <source>
        <dbReference type="ARBA" id="ARBA00003842"/>
    </source>
</evidence>
<dbReference type="AlphaFoldDB" id="A0AAD3TW15"/>
<comment type="caution">
    <text evidence="19">The sequence shown here is derived from an EMBL/GenBank/DDBJ whole genome shotgun (WGS) entry which is preliminary data.</text>
</comment>
<reference evidence="19" key="2">
    <citation type="submission" date="2023-06" db="EMBL/GenBank/DDBJ databases">
        <authorList>
            <person name="Kobayashi Y."/>
            <person name="Kayamori A."/>
            <person name="Aoki K."/>
            <person name="Shiwa Y."/>
            <person name="Fujita N."/>
            <person name="Sugita T."/>
            <person name="Iwasaki W."/>
            <person name="Tanaka N."/>
            <person name="Takashima M."/>
        </authorList>
    </citation>
    <scope>NUCLEOTIDE SEQUENCE</scope>
    <source>
        <strain evidence="19">HIS016</strain>
    </source>
</reference>
<dbReference type="PANTHER" id="PTHR46056">
    <property type="entry name" value="LONG-CHAIN-ALCOHOL OXIDASE"/>
    <property type="match status" value="1"/>
</dbReference>
<evidence type="ECO:0000256" key="14">
    <source>
        <dbReference type="PIRSR" id="PIRSR028937-1"/>
    </source>
</evidence>
<comment type="subcellular location">
    <subcellularLocation>
        <location evidence="4">Membrane</location>
    </subcellularLocation>
</comment>
<dbReference type="GO" id="GO:0050660">
    <property type="term" value="F:flavin adenine dinucleotide binding"/>
    <property type="evidence" value="ECO:0007669"/>
    <property type="project" value="InterPro"/>
</dbReference>
<dbReference type="InterPro" id="IPR036188">
    <property type="entry name" value="FAD/NAD-bd_sf"/>
</dbReference>
<evidence type="ECO:0000259" key="18">
    <source>
        <dbReference type="Pfam" id="PF05199"/>
    </source>
</evidence>
<evidence type="ECO:0000256" key="6">
    <source>
        <dbReference type="ARBA" id="ARBA00013125"/>
    </source>
</evidence>
<evidence type="ECO:0000259" key="17">
    <source>
        <dbReference type="Pfam" id="PF00890"/>
    </source>
</evidence>
<dbReference type="InterPro" id="IPR012400">
    <property type="entry name" value="Long_Oxdase"/>
</dbReference>
<keyword evidence="20" id="KW-1185">Reference proteome</keyword>
<keyword evidence="9" id="KW-0274">FAD</keyword>
<accession>A0AAD3TW15</accession>
<evidence type="ECO:0000256" key="12">
    <source>
        <dbReference type="ARBA" id="ARBA00023136"/>
    </source>
</evidence>
<dbReference type="Pfam" id="PF00732">
    <property type="entry name" value="GMC_oxred_N"/>
    <property type="match status" value="1"/>
</dbReference>
<dbReference type="Gene3D" id="3.50.50.60">
    <property type="entry name" value="FAD/NAD(P)-binding domain"/>
    <property type="match status" value="2"/>
</dbReference>
<evidence type="ECO:0000256" key="1">
    <source>
        <dbReference type="ARBA" id="ARBA00000920"/>
    </source>
</evidence>
<feature type="domain" description="Glucose-methanol-choline oxidoreductase N-terminal" evidence="16">
    <location>
        <begin position="228"/>
        <end position="434"/>
    </location>
</feature>
<dbReference type="InterPro" id="IPR000172">
    <property type="entry name" value="GMC_OxRdtase_N"/>
</dbReference>
<dbReference type="InterPro" id="IPR007867">
    <property type="entry name" value="GMC_OxRtase_C"/>
</dbReference>
<evidence type="ECO:0000313" key="19">
    <source>
        <dbReference type="EMBL" id="GMK57947.1"/>
    </source>
</evidence>
<name>A0AAD3TW15_9TREE</name>
<dbReference type="PIRSF" id="PIRSF028937">
    <property type="entry name" value="Lg_Ch_AO"/>
    <property type="match status" value="1"/>
</dbReference>
<dbReference type="EC" id="1.1.3.20" evidence="6 13"/>
<dbReference type="InterPro" id="IPR003953">
    <property type="entry name" value="FAD-dep_OxRdtase_2_FAD-bd"/>
</dbReference>
<evidence type="ECO:0000256" key="10">
    <source>
        <dbReference type="ARBA" id="ARBA00022989"/>
    </source>
</evidence>
<evidence type="ECO:0000313" key="20">
    <source>
        <dbReference type="Proteomes" id="UP001222932"/>
    </source>
</evidence>
<protein>
    <recommendedName>
        <fullName evidence="6 13">Long-chain-alcohol oxidase</fullName>
        <ecNumber evidence="6 13">1.1.3.20</ecNumber>
    </recommendedName>
</protein>
<comment type="similarity">
    <text evidence="5 13">Belongs to the GMC oxidoreductase family.</text>
</comment>
<dbReference type="SUPFAM" id="SSF51905">
    <property type="entry name" value="FAD/NAD(P)-binding domain"/>
    <property type="match status" value="1"/>
</dbReference>
<feature type="region of interest" description="Disordered" evidence="15">
    <location>
        <begin position="589"/>
        <end position="609"/>
    </location>
</feature>
<keyword evidence="10" id="KW-1133">Transmembrane helix</keyword>
<comment type="catalytic activity">
    <reaction evidence="1 13">
        <text>a long-chain primary fatty alcohol + O2 = a long-chain fatty aldehyde + H2O2</text>
        <dbReference type="Rhea" id="RHEA:22756"/>
        <dbReference type="ChEBI" id="CHEBI:15379"/>
        <dbReference type="ChEBI" id="CHEBI:16240"/>
        <dbReference type="ChEBI" id="CHEBI:17176"/>
        <dbReference type="ChEBI" id="CHEBI:77396"/>
        <dbReference type="EC" id="1.1.3.20"/>
    </reaction>
</comment>
<gene>
    <name evidence="19" type="ORF">CspeluHIS016_0407810</name>
</gene>
<dbReference type="PRINTS" id="PR00411">
    <property type="entry name" value="PNDRDTASEI"/>
</dbReference>
<evidence type="ECO:0000256" key="13">
    <source>
        <dbReference type="PIRNR" id="PIRNR028937"/>
    </source>
</evidence>
<dbReference type="Pfam" id="PF05199">
    <property type="entry name" value="GMC_oxred_C"/>
    <property type="match status" value="1"/>
</dbReference>
<feature type="domain" description="FAD-dependent oxidoreductase 2 FAD-binding" evidence="17">
    <location>
        <begin position="181"/>
        <end position="214"/>
    </location>
</feature>
<evidence type="ECO:0000256" key="2">
    <source>
        <dbReference type="ARBA" id="ARBA00001974"/>
    </source>
</evidence>